<keyword evidence="5 9" id="KW-0479">Metal-binding</keyword>
<dbReference type="GO" id="GO:0005737">
    <property type="term" value="C:cytoplasm"/>
    <property type="evidence" value="ECO:0007669"/>
    <property type="project" value="UniProtKB-SubCell"/>
</dbReference>
<keyword evidence="4 9" id="KW-0949">S-adenosyl-L-methionine</keyword>
<keyword evidence="8 9" id="KW-0143">Chaperone</keyword>
<keyword evidence="9" id="KW-0004">4Fe-4S</keyword>
<dbReference type="InterPro" id="IPR058240">
    <property type="entry name" value="rSAM_sf"/>
</dbReference>
<comment type="subcellular location">
    <subcellularLocation>
        <location evidence="9">Cytoplasm</location>
    </subcellularLocation>
</comment>
<keyword evidence="7 9" id="KW-0411">Iron-sulfur</keyword>
<dbReference type="InterPro" id="IPR010723">
    <property type="entry name" value="HemN_C"/>
</dbReference>
<feature type="domain" description="Radical SAM core" evidence="10">
    <location>
        <begin position="1"/>
        <end position="232"/>
    </location>
</feature>
<evidence type="ECO:0000256" key="7">
    <source>
        <dbReference type="ARBA" id="ARBA00023014"/>
    </source>
</evidence>
<sequence length="374" mass="44162">MEKIGIYVHIPFCKKKCFYCDFTAFPNLESWIKPYFENLKKEIILYQKNMDVEVDSIYIGGGTPTYVDFKYIKELVDILNKFDLSQVKEFTIEANPNSLSLEKLKAYKSLGINRISLGVQSFDDEVLKKIGRDHNKEIVIKDIENIRKAGFDNLSLDMILNLPGGNFYSIKNDLEIIKKINPEHLSYYSLILEKGSHFYSLYKKDKLKLMDDDLERDIFSYIEVYLKDIGLNRYEISNFSKKGFESYHNKKYWSEGGYLAFGLGASGFLSNVRYNNVKNFVKYENLINEGKFPIEFREFISNDEREKEYIIFKLREVEGIDLEEFENIFGHSLLEKYSKMIEKFYKEGFFEIDQSLKFTHKGFDLSNEFYIEII</sequence>
<accession>A0A2N6UJJ6</accession>
<dbReference type="PANTHER" id="PTHR13932:SF5">
    <property type="entry name" value="RADICAL S-ADENOSYL METHIONINE DOMAIN-CONTAINING PROTEIN 1, MITOCHONDRIAL"/>
    <property type="match status" value="1"/>
</dbReference>
<dbReference type="SFLD" id="SFLDS00029">
    <property type="entry name" value="Radical_SAM"/>
    <property type="match status" value="1"/>
</dbReference>
<dbReference type="SFLD" id="SFLDG01065">
    <property type="entry name" value="anaerobic_coproporphyrinogen-I"/>
    <property type="match status" value="1"/>
</dbReference>
<dbReference type="SMART" id="SM00729">
    <property type="entry name" value="Elp3"/>
    <property type="match status" value="1"/>
</dbReference>
<keyword evidence="3 9" id="KW-0349">Heme</keyword>
<dbReference type="SUPFAM" id="SSF102114">
    <property type="entry name" value="Radical SAM enzymes"/>
    <property type="match status" value="1"/>
</dbReference>
<evidence type="ECO:0000259" key="10">
    <source>
        <dbReference type="PROSITE" id="PS51918"/>
    </source>
</evidence>
<organism evidence="11 12">
    <name type="scientific">Anaerococcus hydrogenalis</name>
    <dbReference type="NCBI Taxonomy" id="33029"/>
    <lineage>
        <taxon>Bacteria</taxon>
        <taxon>Bacillati</taxon>
        <taxon>Bacillota</taxon>
        <taxon>Tissierellia</taxon>
        <taxon>Tissierellales</taxon>
        <taxon>Peptoniphilaceae</taxon>
        <taxon>Anaerococcus</taxon>
    </lineage>
</organism>
<evidence type="ECO:0000256" key="1">
    <source>
        <dbReference type="ARBA" id="ARBA00006100"/>
    </source>
</evidence>
<comment type="similarity">
    <text evidence="1">Belongs to the anaerobic coproporphyrinogen-III oxidase family. HemW subfamily.</text>
</comment>
<gene>
    <name evidence="11" type="ORF">CJ192_03935</name>
</gene>
<dbReference type="SFLD" id="SFLDG01082">
    <property type="entry name" value="B12-binding_domain_containing"/>
    <property type="match status" value="1"/>
</dbReference>
<name>A0A2N6UJJ6_9FIRM</name>
<evidence type="ECO:0000256" key="2">
    <source>
        <dbReference type="ARBA" id="ARBA00017228"/>
    </source>
</evidence>
<evidence type="ECO:0000313" key="11">
    <source>
        <dbReference type="EMBL" id="PMC81908.1"/>
    </source>
</evidence>
<dbReference type="PANTHER" id="PTHR13932">
    <property type="entry name" value="COPROPORPHYRINIGEN III OXIDASE"/>
    <property type="match status" value="1"/>
</dbReference>
<proteinExistence type="inferred from homology"/>
<dbReference type="InterPro" id="IPR013785">
    <property type="entry name" value="Aldolase_TIM"/>
</dbReference>
<dbReference type="SFLD" id="SFLDF00562">
    <property type="entry name" value="HemN-like__clustered_with_heat"/>
    <property type="match status" value="1"/>
</dbReference>
<dbReference type="RefSeq" id="WP_102197851.1">
    <property type="nucleotide sequence ID" value="NZ_PNHP01000002.1"/>
</dbReference>
<dbReference type="NCBIfam" id="TIGR00539">
    <property type="entry name" value="hemN_rel"/>
    <property type="match status" value="1"/>
</dbReference>
<comment type="caution">
    <text evidence="11">The sequence shown here is derived from an EMBL/GenBank/DDBJ whole genome shotgun (WGS) entry which is preliminary data.</text>
</comment>
<evidence type="ECO:0000256" key="9">
    <source>
        <dbReference type="RuleBase" id="RU364116"/>
    </source>
</evidence>
<dbReference type="InterPro" id="IPR034505">
    <property type="entry name" value="Coproporphyrinogen-III_oxidase"/>
</dbReference>
<dbReference type="GO" id="GO:0004109">
    <property type="term" value="F:coproporphyrinogen oxidase activity"/>
    <property type="evidence" value="ECO:0007669"/>
    <property type="project" value="InterPro"/>
</dbReference>
<keyword evidence="9" id="KW-0963">Cytoplasm</keyword>
<protein>
    <recommendedName>
        <fullName evidence="2 9">Heme chaperone HemW</fullName>
    </recommendedName>
</protein>
<dbReference type="EMBL" id="PNHP01000002">
    <property type="protein sequence ID" value="PMC81908.1"/>
    <property type="molecule type" value="Genomic_DNA"/>
</dbReference>
<dbReference type="GO" id="GO:0006779">
    <property type="term" value="P:porphyrin-containing compound biosynthetic process"/>
    <property type="evidence" value="ECO:0007669"/>
    <property type="project" value="InterPro"/>
</dbReference>
<dbReference type="Pfam" id="PF04055">
    <property type="entry name" value="Radical_SAM"/>
    <property type="match status" value="1"/>
</dbReference>
<dbReference type="InterPro" id="IPR007197">
    <property type="entry name" value="rSAM"/>
</dbReference>
<evidence type="ECO:0000256" key="8">
    <source>
        <dbReference type="ARBA" id="ARBA00023186"/>
    </source>
</evidence>
<dbReference type="PROSITE" id="PS51918">
    <property type="entry name" value="RADICAL_SAM"/>
    <property type="match status" value="1"/>
</dbReference>
<dbReference type="GO" id="GO:0046872">
    <property type="term" value="F:metal ion binding"/>
    <property type="evidence" value="ECO:0007669"/>
    <property type="project" value="UniProtKB-UniRule"/>
</dbReference>
<dbReference type="InterPro" id="IPR006638">
    <property type="entry name" value="Elp3/MiaA/NifB-like_rSAM"/>
</dbReference>
<evidence type="ECO:0000256" key="4">
    <source>
        <dbReference type="ARBA" id="ARBA00022691"/>
    </source>
</evidence>
<dbReference type="Pfam" id="PF06969">
    <property type="entry name" value="HemN_C"/>
    <property type="match status" value="1"/>
</dbReference>
<dbReference type="InterPro" id="IPR004559">
    <property type="entry name" value="HemW-like"/>
</dbReference>
<reference evidence="11 12" key="1">
    <citation type="submission" date="2017-09" db="EMBL/GenBank/DDBJ databases">
        <title>Bacterial strain isolated from the female urinary microbiota.</title>
        <authorList>
            <person name="Thomas-White K."/>
            <person name="Kumar N."/>
            <person name="Forster S."/>
            <person name="Putonti C."/>
            <person name="Lawley T."/>
            <person name="Wolfe A.J."/>
        </authorList>
    </citation>
    <scope>NUCLEOTIDE SEQUENCE [LARGE SCALE GENOMIC DNA]</scope>
    <source>
        <strain evidence="11 12">UMB0204</strain>
    </source>
</reference>
<evidence type="ECO:0000256" key="6">
    <source>
        <dbReference type="ARBA" id="ARBA00023004"/>
    </source>
</evidence>
<dbReference type="AlphaFoldDB" id="A0A2N6UJJ6"/>
<evidence type="ECO:0000313" key="12">
    <source>
        <dbReference type="Proteomes" id="UP000235658"/>
    </source>
</evidence>
<comment type="function">
    <text evidence="9">Probably acts as a heme chaperone, transferring heme to an unknown acceptor. Binds one molecule of heme per monomer, possibly covalently. Binds 1 [4Fe-4S] cluster. The cluster is coordinated with 3 cysteines and an exchangeable S-adenosyl-L-methionine.</text>
</comment>
<keyword evidence="6 9" id="KW-0408">Iron</keyword>
<dbReference type="GO" id="GO:0051539">
    <property type="term" value="F:4 iron, 4 sulfur cluster binding"/>
    <property type="evidence" value="ECO:0007669"/>
    <property type="project" value="UniProtKB-UniRule"/>
</dbReference>
<dbReference type="GeneID" id="84578327"/>
<evidence type="ECO:0000256" key="5">
    <source>
        <dbReference type="ARBA" id="ARBA00022723"/>
    </source>
</evidence>
<dbReference type="Proteomes" id="UP000235658">
    <property type="component" value="Unassembled WGS sequence"/>
</dbReference>
<dbReference type="CDD" id="cd01335">
    <property type="entry name" value="Radical_SAM"/>
    <property type="match status" value="1"/>
</dbReference>
<dbReference type="Gene3D" id="3.20.20.70">
    <property type="entry name" value="Aldolase class I"/>
    <property type="match status" value="1"/>
</dbReference>
<evidence type="ECO:0000256" key="3">
    <source>
        <dbReference type="ARBA" id="ARBA00022617"/>
    </source>
</evidence>